<keyword evidence="2" id="KW-0479">Metal-binding</keyword>
<evidence type="ECO:0000256" key="3">
    <source>
        <dbReference type="ARBA" id="ARBA00022801"/>
    </source>
</evidence>
<protein>
    <recommendedName>
        <fullName evidence="6">Creatininase</fullName>
    </recommendedName>
</protein>
<sequence>MFARSLVPLLVLTFTVSSPAVAQPPDTVWLDELTWTEVRDKIKSGTTTAIVATAGTEQNGPHMVLGKHKFIIAAAAEQIARELGNALIAPLVTYVPEGNLSPPSGHMRFPGAITLPNEHFMTLLEFAARSLAVHGFTDIVFIGDSGGNQRGMEEVSRLLNTKWATEPARVHFIGDYYANNGFRQWLELQGETADNIGSHAGISDTSQLLAVAPEHIRLNKLAPQGGFDDSGVSGDPTRASVEYGQKGIALKVEAAVKQINALIGSRE</sequence>
<evidence type="ECO:0000256" key="4">
    <source>
        <dbReference type="ARBA" id="ARBA00022833"/>
    </source>
</evidence>
<dbReference type="GO" id="GO:0016811">
    <property type="term" value="F:hydrolase activity, acting on carbon-nitrogen (but not peptide) bonds, in linear amides"/>
    <property type="evidence" value="ECO:0007669"/>
    <property type="project" value="TreeGrafter"/>
</dbReference>
<dbReference type="PANTHER" id="PTHR35005">
    <property type="entry name" value="3-DEHYDRO-SCYLLO-INOSOSE HYDROLASE"/>
    <property type="match status" value="1"/>
</dbReference>
<dbReference type="EMBL" id="UINC01010009">
    <property type="protein sequence ID" value="SVA44685.1"/>
    <property type="molecule type" value="Genomic_DNA"/>
</dbReference>
<keyword evidence="4" id="KW-0862">Zinc</keyword>
<evidence type="ECO:0000313" key="5">
    <source>
        <dbReference type="EMBL" id="SVA44685.1"/>
    </source>
</evidence>
<dbReference type="InterPro" id="IPR003785">
    <property type="entry name" value="Creatininase/forma_Hydrolase"/>
</dbReference>
<name>A0A381VWQ6_9ZZZZ</name>
<dbReference type="GO" id="GO:0046872">
    <property type="term" value="F:metal ion binding"/>
    <property type="evidence" value="ECO:0007669"/>
    <property type="project" value="UniProtKB-KW"/>
</dbReference>
<keyword evidence="3" id="KW-0378">Hydrolase</keyword>
<dbReference type="PANTHER" id="PTHR35005:SF1">
    <property type="entry name" value="2-AMINO-5-FORMYLAMINO-6-RIBOSYLAMINOPYRIMIDIN-4(3H)-ONE 5'-MONOPHOSPHATE DEFORMYLASE"/>
    <property type="match status" value="1"/>
</dbReference>
<evidence type="ECO:0000256" key="2">
    <source>
        <dbReference type="ARBA" id="ARBA00022723"/>
    </source>
</evidence>
<dbReference type="AlphaFoldDB" id="A0A381VWQ6"/>
<dbReference type="SUPFAM" id="SSF102215">
    <property type="entry name" value="Creatininase"/>
    <property type="match status" value="1"/>
</dbReference>
<dbReference type="Gene3D" id="3.40.50.10310">
    <property type="entry name" value="Creatininase"/>
    <property type="match status" value="1"/>
</dbReference>
<accession>A0A381VWQ6</accession>
<proteinExistence type="predicted"/>
<dbReference type="Pfam" id="PF02633">
    <property type="entry name" value="Creatininase"/>
    <property type="match status" value="1"/>
</dbReference>
<reference evidence="5" key="1">
    <citation type="submission" date="2018-05" db="EMBL/GenBank/DDBJ databases">
        <authorList>
            <person name="Lanie J.A."/>
            <person name="Ng W.-L."/>
            <person name="Kazmierczak K.M."/>
            <person name="Andrzejewski T.M."/>
            <person name="Davidsen T.M."/>
            <person name="Wayne K.J."/>
            <person name="Tettelin H."/>
            <person name="Glass J.I."/>
            <person name="Rusch D."/>
            <person name="Podicherti R."/>
            <person name="Tsui H.-C.T."/>
            <person name="Winkler M.E."/>
        </authorList>
    </citation>
    <scope>NUCLEOTIDE SEQUENCE</scope>
</reference>
<gene>
    <name evidence="5" type="ORF">METZ01_LOCUS97539</name>
</gene>
<evidence type="ECO:0000256" key="1">
    <source>
        <dbReference type="ARBA" id="ARBA00001947"/>
    </source>
</evidence>
<comment type="cofactor">
    <cofactor evidence="1">
        <name>Zn(2+)</name>
        <dbReference type="ChEBI" id="CHEBI:29105"/>
    </cofactor>
</comment>
<evidence type="ECO:0008006" key="6">
    <source>
        <dbReference type="Google" id="ProtNLM"/>
    </source>
</evidence>
<dbReference type="GO" id="GO:0009231">
    <property type="term" value="P:riboflavin biosynthetic process"/>
    <property type="evidence" value="ECO:0007669"/>
    <property type="project" value="TreeGrafter"/>
</dbReference>
<dbReference type="InterPro" id="IPR024087">
    <property type="entry name" value="Creatininase-like_sf"/>
</dbReference>
<organism evidence="5">
    <name type="scientific">marine metagenome</name>
    <dbReference type="NCBI Taxonomy" id="408172"/>
    <lineage>
        <taxon>unclassified sequences</taxon>
        <taxon>metagenomes</taxon>
        <taxon>ecological metagenomes</taxon>
    </lineage>
</organism>